<dbReference type="PANTHER" id="PTHR45913">
    <property type="entry name" value="EPM2A-INTERACTING PROTEIN 1"/>
    <property type="match status" value="1"/>
</dbReference>
<reference evidence="1" key="1">
    <citation type="submission" date="2023-11" db="EMBL/GenBank/DDBJ databases">
        <title>Genome assemblies of two species of porcelain crab, Petrolisthes cinctipes and Petrolisthes manimaculis (Anomura: Porcellanidae).</title>
        <authorList>
            <person name="Angst P."/>
        </authorList>
    </citation>
    <scope>NUCLEOTIDE SEQUENCE</scope>
    <source>
        <strain evidence="1">PB745_02</strain>
        <tissue evidence="1">Gill</tissue>
    </source>
</reference>
<dbReference type="SUPFAM" id="SSF53098">
    <property type="entry name" value="Ribonuclease H-like"/>
    <property type="match status" value="1"/>
</dbReference>
<evidence type="ECO:0000313" key="2">
    <source>
        <dbReference type="Proteomes" id="UP001292094"/>
    </source>
</evidence>
<sequence>MLCTQLETTTTAEDVMEKLSSFMKANRIPWENCCGVCTDGAPVMLGSKSGFQKRVKEVAPNAMEVHCMIHRFALASKTLPDELCKILEAVVKCVNFVKAGALNSRLFQNLCRDMDSEHEALLFYSKVRWLSKGNVVNRVFELRGELKLFLEMQGKDDLLSHFNEVLWKPRLAYLADIFEQLNRLNLKLRGKEKNVFHLMDCLHGFLAKLQNWQRKVGAGNVVMFENLSAVLDENEEDSLLDPLLKTEITHHLRSLENELNMYFPEFEEEEGKLVRNPFSGTLDITTISSDVQDEFLDLKHDSAAKDLYEEQEHEEKPFNSSGS</sequence>
<evidence type="ECO:0000313" key="1">
    <source>
        <dbReference type="EMBL" id="KAK4301492.1"/>
    </source>
</evidence>
<dbReference type="EMBL" id="JAWZYT010002861">
    <property type="protein sequence ID" value="KAK4301492.1"/>
    <property type="molecule type" value="Genomic_DNA"/>
</dbReference>
<organism evidence="1 2">
    <name type="scientific">Petrolisthes manimaculis</name>
    <dbReference type="NCBI Taxonomy" id="1843537"/>
    <lineage>
        <taxon>Eukaryota</taxon>
        <taxon>Metazoa</taxon>
        <taxon>Ecdysozoa</taxon>
        <taxon>Arthropoda</taxon>
        <taxon>Crustacea</taxon>
        <taxon>Multicrustacea</taxon>
        <taxon>Malacostraca</taxon>
        <taxon>Eumalacostraca</taxon>
        <taxon>Eucarida</taxon>
        <taxon>Decapoda</taxon>
        <taxon>Pleocyemata</taxon>
        <taxon>Anomura</taxon>
        <taxon>Galatheoidea</taxon>
        <taxon>Porcellanidae</taxon>
        <taxon>Petrolisthes</taxon>
    </lineage>
</organism>
<dbReference type="PANTHER" id="PTHR45913:SF22">
    <property type="entry name" value="SCAN BOX DOMAIN-CONTAINING PROTEIN"/>
    <property type="match status" value="1"/>
</dbReference>
<proteinExistence type="predicted"/>
<accession>A0AAE1P695</accession>
<gene>
    <name evidence="1" type="ORF">Pmani_026270</name>
</gene>
<comment type="caution">
    <text evidence="1">The sequence shown here is derived from an EMBL/GenBank/DDBJ whole genome shotgun (WGS) entry which is preliminary data.</text>
</comment>
<dbReference type="Proteomes" id="UP001292094">
    <property type="component" value="Unassembled WGS sequence"/>
</dbReference>
<dbReference type="InterPro" id="IPR012337">
    <property type="entry name" value="RNaseH-like_sf"/>
</dbReference>
<protein>
    <submittedName>
        <fullName evidence="1">Uncharacterized protein</fullName>
    </submittedName>
</protein>
<dbReference type="AlphaFoldDB" id="A0AAE1P695"/>
<name>A0AAE1P695_9EUCA</name>
<keyword evidence="2" id="KW-1185">Reference proteome</keyword>